<accession>A0A7Z7J2D7</accession>
<evidence type="ECO:0000313" key="1">
    <source>
        <dbReference type="EMBL" id="SOO24929.1"/>
    </source>
</evidence>
<dbReference type="Proteomes" id="UP000234345">
    <property type="component" value="Unassembled WGS sequence"/>
</dbReference>
<name>A0A7Z7J2D7_XANCH</name>
<reference evidence="1 2" key="1">
    <citation type="submission" date="2017-10" db="EMBL/GenBank/DDBJ databases">
        <authorList>
            <person name="Regsiter A."/>
            <person name="William W."/>
        </authorList>
    </citation>
    <scope>NUCLEOTIDE SEQUENCE [LARGE SCALE GENOMIC DNA]</scope>
    <source>
        <strain evidence="1 2">CFBP6991</strain>
    </source>
</reference>
<evidence type="ECO:0000313" key="2">
    <source>
        <dbReference type="Proteomes" id="UP000234345"/>
    </source>
</evidence>
<protein>
    <submittedName>
        <fullName evidence="1">Uncharacterized protein</fullName>
    </submittedName>
</protein>
<proteinExistence type="predicted"/>
<dbReference type="EMBL" id="OCZC01000069">
    <property type="protein sequence ID" value="SOO24929.1"/>
    <property type="molecule type" value="Genomic_DNA"/>
</dbReference>
<sequence length="72" mass="7935">MQAMRFALATLSFAGRQLLLQSKLRVVAGRGFVQQRQAFGFTSTRIRSRSQSLSACIRMSSQHGCIAKGRAC</sequence>
<comment type="caution">
    <text evidence="1">The sequence shown here is derived from an EMBL/GenBank/DDBJ whole genome shotgun (WGS) entry which is preliminary data.</text>
</comment>
<organism evidence="1 2">
    <name type="scientific">Xanthomonas campestris pv. phaseoli</name>
    <dbReference type="NCBI Taxonomy" id="317013"/>
    <lineage>
        <taxon>Bacteria</taxon>
        <taxon>Pseudomonadati</taxon>
        <taxon>Pseudomonadota</taxon>
        <taxon>Gammaproteobacteria</taxon>
        <taxon>Lysobacterales</taxon>
        <taxon>Lysobacteraceae</taxon>
        <taxon>Xanthomonas</taxon>
    </lineage>
</organism>
<dbReference type="AlphaFoldDB" id="A0A7Z7J2D7"/>
<gene>
    <name evidence="1" type="ORF">XFF6991_420146</name>
</gene>